<evidence type="ECO:0000313" key="3">
    <source>
        <dbReference type="Proteomes" id="UP000284375"/>
    </source>
</evidence>
<reference evidence="2 3" key="1">
    <citation type="submission" date="2015-09" db="EMBL/GenBank/DDBJ databases">
        <title>Host preference determinants of Valsa canker pathogens revealed by comparative genomics.</title>
        <authorList>
            <person name="Yin Z."/>
            <person name="Huang L."/>
        </authorList>
    </citation>
    <scope>NUCLEOTIDE SEQUENCE [LARGE SCALE GENOMIC DNA]</scope>
    <source>
        <strain evidence="2 3">YSFL</strain>
    </source>
</reference>
<sequence length="357" mass="40274">MTYSKALYQDIISHHTSTGGKCNTVLDLGCGPGTATFALAEFFDQAIGLDPSEGMISTARSLLATEQPKSNVKFEMSTAEDIDPSFIPDASVDLITAATCAHWFDMPRFWPSAARVVRPGGTVAMWCSNAYVHHSVPNSAAINVAVKKIEKEELMPFFEPGNMLPRDLYSTIGLPWTVEPPVPAFDESALFRKEWGTEDNDESFYEMKQVTLNLDTLEKMLGTSSPVTRWREAHPEAVGTEEDVIRRLRREIERLLHEAGVEKGKEMSIPGAFPLETEQAAESQKTQRARVDRLENKERKHRVEDHDWLKRLDALEAQPVKDNGLELQPTRHTRLSQRQLENYDEVGIMDAMERGEW</sequence>
<dbReference type="InterPro" id="IPR051052">
    <property type="entry name" value="Diverse_substrate_MTase"/>
</dbReference>
<dbReference type="InterPro" id="IPR029063">
    <property type="entry name" value="SAM-dependent_MTases_sf"/>
</dbReference>
<protein>
    <recommendedName>
        <fullName evidence="1">Methyltransferase domain-containing protein</fullName>
    </recommendedName>
</protein>
<evidence type="ECO:0000259" key="1">
    <source>
        <dbReference type="Pfam" id="PF13649"/>
    </source>
</evidence>
<dbReference type="InterPro" id="IPR041698">
    <property type="entry name" value="Methyltransf_25"/>
</dbReference>
<dbReference type="SUPFAM" id="SSF53335">
    <property type="entry name" value="S-adenosyl-L-methionine-dependent methyltransferases"/>
    <property type="match status" value="1"/>
</dbReference>
<dbReference type="CDD" id="cd02440">
    <property type="entry name" value="AdoMet_MTases"/>
    <property type="match status" value="1"/>
</dbReference>
<dbReference type="Proteomes" id="UP000284375">
    <property type="component" value="Unassembled WGS sequence"/>
</dbReference>
<dbReference type="Gene3D" id="3.40.50.150">
    <property type="entry name" value="Vaccinia Virus protein VP39"/>
    <property type="match status" value="1"/>
</dbReference>
<dbReference type="STRING" id="252740.A0A423VA94"/>
<proteinExistence type="predicted"/>
<dbReference type="AlphaFoldDB" id="A0A423VA94"/>
<comment type="caution">
    <text evidence="2">The sequence shown here is derived from an EMBL/GenBank/DDBJ whole genome shotgun (WGS) entry which is preliminary data.</text>
</comment>
<accession>A0A423VA94</accession>
<dbReference type="Pfam" id="PF13649">
    <property type="entry name" value="Methyltransf_25"/>
    <property type="match status" value="1"/>
</dbReference>
<evidence type="ECO:0000313" key="2">
    <source>
        <dbReference type="EMBL" id="ROV87720.1"/>
    </source>
</evidence>
<dbReference type="OrthoDB" id="10027013at2759"/>
<organism evidence="2 3">
    <name type="scientific">Cytospora chrysosperma</name>
    <name type="common">Cytospora canker fungus</name>
    <name type="synonym">Sphaeria chrysosperma</name>
    <dbReference type="NCBI Taxonomy" id="252740"/>
    <lineage>
        <taxon>Eukaryota</taxon>
        <taxon>Fungi</taxon>
        <taxon>Dikarya</taxon>
        <taxon>Ascomycota</taxon>
        <taxon>Pezizomycotina</taxon>
        <taxon>Sordariomycetes</taxon>
        <taxon>Sordariomycetidae</taxon>
        <taxon>Diaporthales</taxon>
        <taxon>Cytosporaceae</taxon>
        <taxon>Cytospora</taxon>
    </lineage>
</organism>
<feature type="domain" description="Methyltransferase" evidence="1">
    <location>
        <begin position="25"/>
        <end position="121"/>
    </location>
</feature>
<dbReference type="PANTHER" id="PTHR44942">
    <property type="entry name" value="METHYLTRANSF_11 DOMAIN-CONTAINING PROTEIN"/>
    <property type="match status" value="1"/>
</dbReference>
<dbReference type="EMBL" id="LJZO01000077">
    <property type="protein sequence ID" value="ROV87720.1"/>
    <property type="molecule type" value="Genomic_DNA"/>
</dbReference>
<name>A0A423VA94_CYTCH</name>
<keyword evidence="3" id="KW-1185">Reference proteome</keyword>
<gene>
    <name evidence="2" type="ORF">VSDG_09748</name>
</gene>
<dbReference type="PANTHER" id="PTHR44942:SF10">
    <property type="entry name" value="METHYLTRANSFERASE TYPE 11 DOMAIN-CONTAINING PROTEIN"/>
    <property type="match status" value="1"/>
</dbReference>